<dbReference type="Proteomes" id="UP000830768">
    <property type="component" value="Chromosome 13"/>
</dbReference>
<keyword evidence="2" id="KW-1185">Reference proteome</keyword>
<protein>
    <submittedName>
        <fullName evidence="1">Uncharacterized protein</fullName>
    </submittedName>
</protein>
<sequence length="895" mass="102734">MDPLSAVGLAGNIVQFVQFATTLFEATKGIHESTTGVSRNHAAIGFIYEKLSDFLTNSKSAPMTPFMARKGAISDIDAQIQALRSEGQSLHNCVTVQLNDISRALGNLTSRIQDMEERSKKKETEERRKALLGDDYEPLTAKISELSLQSQKCIKEYELLSSINYEQRLARHESIKDAHYKTFSWIFKDDGGKTDETRRLVSWLKEGRGIFWVSGRPGSGKSTFMKFITGRSETTSLLSLWAKDMVMISASHYFWSSGTDVQRSQEGLLRSLIFDVLGQSPALIPIAYPERWSQIIAGKTLHDTSWTMRELRETIQRIAKQTRLPVKFCFFIDGLDEFEGDRHELLRALEELSECQDIKLLVSSRAWNDFIQRFSQRPKLHLHNLTHGDIRRFSESQLLEHPNWKDLVFQVGETQALTLVHEISDRARGVFLWVFLVTRLLRKGMTNYDTFFELQARLKSVPVDLENFFKAMLDSVEPFYHPKMAGTLQLAITAREPLPVTIYSFHDPGYEQPNYAMEEQVEMWSAEDEQKFQAPFSRRLAARCKELLEVQGAKVEFLHRTVRDFLRYAEMRNYLAGKAPENFDPSFSIFRAFCAWTKHTNFLGMTFFDLDQKRLVSRLDDMLSYIAGNSSAETEQVYDHLDNLETSLEQLFDEWLERQNQDPNIHQRPSVLFRQRILVSDLTGYITKKMNQDYYYLDDQPVSPLSNRVKLLRYLLESGDFNPNEVHLCSEGSVPQTPWASFLATILSEDSQWGGSMAAILEAGIVPLLLDYGSDVNMMLTFQYRNGNLRLPVWAQFLSIIFLPNRLSTQAAAYIQLLEKVLEGAELDTASEFIDFGSWQDFLKLPARGNGDEPREMTCKLAMFRIITSSLQKMSIGPRRNHLDTQLIARAIVTF</sequence>
<evidence type="ECO:0000313" key="2">
    <source>
        <dbReference type="Proteomes" id="UP000830768"/>
    </source>
</evidence>
<proteinExistence type="predicted"/>
<organism evidence="1 2">
    <name type="scientific">Fusarium solani subsp. cucurbitae</name>
    <name type="common">Neocosmosporum cucurbitae</name>
    <dbReference type="NCBI Taxonomy" id="2747967"/>
    <lineage>
        <taxon>Eukaryota</taxon>
        <taxon>Fungi</taxon>
        <taxon>Dikarya</taxon>
        <taxon>Ascomycota</taxon>
        <taxon>Pezizomycotina</taxon>
        <taxon>Sordariomycetes</taxon>
        <taxon>Hypocreomycetidae</taxon>
        <taxon>Hypocreales</taxon>
        <taxon>Nectriaceae</taxon>
        <taxon>Fusarium</taxon>
        <taxon>Fusarium solani species complex</taxon>
    </lineage>
</organism>
<dbReference type="EMBL" id="CP090041">
    <property type="protein sequence ID" value="UPL04115.1"/>
    <property type="molecule type" value="Genomic_DNA"/>
</dbReference>
<name>A0ACD3ZS00_FUSSC</name>
<reference evidence="1" key="1">
    <citation type="submission" date="2021-11" db="EMBL/GenBank/DDBJ databases">
        <title>Fusarium solani-melongenae Genome sequencing and assembly.</title>
        <authorList>
            <person name="Xie S."/>
            <person name="Huang L."/>
            <person name="Zhang X."/>
        </authorList>
    </citation>
    <scope>NUCLEOTIDE SEQUENCE</scope>
    <source>
        <strain evidence="1">CRI 24-3</strain>
    </source>
</reference>
<accession>A0ACD3ZS00</accession>
<gene>
    <name evidence="1" type="ORF">LCI18_015049</name>
</gene>
<evidence type="ECO:0000313" key="1">
    <source>
        <dbReference type="EMBL" id="UPL04115.1"/>
    </source>
</evidence>